<evidence type="ECO:0000256" key="1">
    <source>
        <dbReference type="SAM" id="MobiDB-lite"/>
    </source>
</evidence>
<organism evidence="2 3">
    <name type="scientific">Rickenella mellea</name>
    <dbReference type="NCBI Taxonomy" id="50990"/>
    <lineage>
        <taxon>Eukaryota</taxon>
        <taxon>Fungi</taxon>
        <taxon>Dikarya</taxon>
        <taxon>Basidiomycota</taxon>
        <taxon>Agaricomycotina</taxon>
        <taxon>Agaricomycetes</taxon>
        <taxon>Hymenochaetales</taxon>
        <taxon>Rickenellaceae</taxon>
        <taxon>Rickenella</taxon>
    </lineage>
</organism>
<feature type="compositionally biased region" description="Basic and acidic residues" evidence="1">
    <location>
        <begin position="38"/>
        <end position="51"/>
    </location>
</feature>
<feature type="compositionally biased region" description="Gly residues" evidence="1">
    <location>
        <begin position="52"/>
        <end position="61"/>
    </location>
</feature>
<feature type="region of interest" description="Disordered" evidence="1">
    <location>
        <begin position="1"/>
        <end position="89"/>
    </location>
</feature>
<evidence type="ECO:0000313" key="2">
    <source>
        <dbReference type="EMBL" id="TDL21743.1"/>
    </source>
</evidence>
<protein>
    <submittedName>
        <fullName evidence="2">Uncharacterized protein</fullName>
    </submittedName>
</protein>
<evidence type="ECO:0000313" key="3">
    <source>
        <dbReference type="Proteomes" id="UP000294933"/>
    </source>
</evidence>
<dbReference type="EMBL" id="ML170179">
    <property type="protein sequence ID" value="TDL21743.1"/>
    <property type="molecule type" value="Genomic_DNA"/>
</dbReference>
<dbReference type="VEuPathDB" id="FungiDB:BD410DRAFT_789507"/>
<gene>
    <name evidence="2" type="ORF">BD410DRAFT_789507</name>
</gene>
<dbReference type="AlphaFoldDB" id="A0A4Y7Q262"/>
<accession>A0A4Y7Q262</accession>
<reference evidence="2 3" key="1">
    <citation type="submission" date="2018-06" db="EMBL/GenBank/DDBJ databases">
        <title>A transcriptomic atlas of mushroom development highlights an independent origin of complex multicellularity.</title>
        <authorList>
            <consortium name="DOE Joint Genome Institute"/>
            <person name="Krizsan K."/>
            <person name="Almasi E."/>
            <person name="Merenyi Z."/>
            <person name="Sahu N."/>
            <person name="Viragh M."/>
            <person name="Koszo T."/>
            <person name="Mondo S."/>
            <person name="Kiss B."/>
            <person name="Balint B."/>
            <person name="Kues U."/>
            <person name="Barry K."/>
            <person name="Hegedus J.C."/>
            <person name="Henrissat B."/>
            <person name="Johnson J."/>
            <person name="Lipzen A."/>
            <person name="Ohm R."/>
            <person name="Nagy I."/>
            <person name="Pangilinan J."/>
            <person name="Yan J."/>
            <person name="Xiong Y."/>
            <person name="Grigoriev I.V."/>
            <person name="Hibbett D.S."/>
            <person name="Nagy L.G."/>
        </authorList>
    </citation>
    <scope>NUCLEOTIDE SEQUENCE [LARGE SCALE GENOMIC DNA]</scope>
    <source>
        <strain evidence="2 3">SZMC22713</strain>
    </source>
</reference>
<proteinExistence type="predicted"/>
<keyword evidence="3" id="KW-1185">Reference proteome</keyword>
<sequence length="89" mass="9619">MRPIGYDIHIHENAPPTMGPAPGQGGRRGSRFALSAAELRERREREERERGQGGSGGGEGSSSGARTFIHPQAQASQQITATAARDWRH</sequence>
<name>A0A4Y7Q262_9AGAM</name>
<feature type="non-terminal residue" evidence="2">
    <location>
        <position position="89"/>
    </location>
</feature>
<feature type="compositionally biased region" description="Low complexity" evidence="1">
    <location>
        <begin position="62"/>
        <end position="89"/>
    </location>
</feature>
<dbReference type="Proteomes" id="UP000294933">
    <property type="component" value="Unassembled WGS sequence"/>
</dbReference>